<name>A0A8U0TEV9_MUSPF</name>
<dbReference type="SMART" id="SM00409">
    <property type="entry name" value="IG"/>
    <property type="match status" value="1"/>
</dbReference>
<dbReference type="GeneID" id="101677802"/>
<feature type="region of interest" description="Disordered" evidence="1">
    <location>
        <begin position="256"/>
        <end position="276"/>
    </location>
</feature>
<evidence type="ECO:0000256" key="2">
    <source>
        <dbReference type="SAM" id="Phobius"/>
    </source>
</evidence>
<dbReference type="PANTHER" id="PTHR37996">
    <property type="entry name" value="B- AND T-LYMPHOCYTE ATTENUATOR"/>
    <property type="match status" value="1"/>
</dbReference>
<proteinExistence type="predicted"/>
<gene>
    <name evidence="6" type="primary">BTLA</name>
</gene>
<dbReference type="GO" id="GO:0038023">
    <property type="term" value="F:signaling receptor activity"/>
    <property type="evidence" value="ECO:0007669"/>
    <property type="project" value="InterPro"/>
</dbReference>
<dbReference type="InterPro" id="IPR007110">
    <property type="entry name" value="Ig-like_dom"/>
</dbReference>
<dbReference type="RefSeq" id="XP_012916392.1">
    <property type="nucleotide sequence ID" value="XM_013060938.2"/>
</dbReference>
<dbReference type="GO" id="GO:0002768">
    <property type="term" value="P:immune response-regulating cell surface receptor signaling pathway"/>
    <property type="evidence" value="ECO:0007669"/>
    <property type="project" value="InterPro"/>
</dbReference>
<feature type="domain" description="Ig-like" evidence="4">
    <location>
        <begin position="21"/>
        <end position="133"/>
    </location>
</feature>
<dbReference type="InterPro" id="IPR013783">
    <property type="entry name" value="Ig-like_fold"/>
</dbReference>
<feature type="chain" id="PRO_5035938932" evidence="3">
    <location>
        <begin position="31"/>
        <end position="337"/>
    </location>
</feature>
<keyword evidence="2" id="KW-1133">Transmembrane helix</keyword>
<keyword evidence="2" id="KW-0472">Membrane</keyword>
<dbReference type="GO" id="GO:0005886">
    <property type="term" value="C:plasma membrane"/>
    <property type="evidence" value="ECO:0007669"/>
    <property type="project" value="InterPro"/>
</dbReference>
<evidence type="ECO:0000256" key="1">
    <source>
        <dbReference type="SAM" id="MobiDB-lite"/>
    </source>
</evidence>
<dbReference type="PROSITE" id="PS50835">
    <property type="entry name" value="IG_LIKE"/>
    <property type="match status" value="1"/>
</dbReference>
<dbReference type="InterPro" id="IPR036179">
    <property type="entry name" value="Ig-like_dom_sf"/>
</dbReference>
<dbReference type="InterPro" id="IPR039257">
    <property type="entry name" value="BTLA"/>
</dbReference>
<dbReference type="Proteomes" id="UP000000715">
    <property type="component" value="Unplaced"/>
</dbReference>
<keyword evidence="5" id="KW-1185">Reference proteome</keyword>
<keyword evidence="3" id="KW-0732">Signal</keyword>
<evidence type="ECO:0000259" key="4">
    <source>
        <dbReference type="PROSITE" id="PS50835"/>
    </source>
</evidence>
<dbReference type="AlphaFoldDB" id="A0A8U0TEV9"/>
<evidence type="ECO:0000256" key="3">
    <source>
        <dbReference type="SAM" id="SignalP"/>
    </source>
</evidence>
<reference evidence="6" key="1">
    <citation type="submission" date="2025-08" db="UniProtKB">
        <authorList>
            <consortium name="RefSeq"/>
        </authorList>
    </citation>
    <scope>IDENTIFICATION</scope>
    <source>
        <tissue evidence="6">Brain</tissue>
    </source>
</reference>
<evidence type="ECO:0000313" key="5">
    <source>
        <dbReference type="Proteomes" id="UP000000715"/>
    </source>
</evidence>
<dbReference type="OrthoDB" id="9947981at2759"/>
<dbReference type="Gene3D" id="2.60.40.10">
    <property type="entry name" value="Immunoglobulins"/>
    <property type="match status" value="1"/>
</dbReference>
<dbReference type="InterPro" id="IPR003599">
    <property type="entry name" value="Ig_sub"/>
</dbReference>
<protein>
    <submittedName>
        <fullName evidence="6">B- and T-lymphocyte attenuator isoform X1</fullName>
    </submittedName>
</protein>
<dbReference type="PANTHER" id="PTHR37996:SF1">
    <property type="entry name" value="B- AND T-LYMPHOCYTE ATTENUATOR"/>
    <property type="match status" value="1"/>
</dbReference>
<sequence length="337" mass="38182">MKTLPGMFGIGKLCLVFVLIPHLSIWSINGEKSCKEQLHVKRHSIYTVSAGKSFDLKCPVKYCTNRPDVIWCKLEGKSCLSFRNKHHTYTSWDKKENISAFILHFNRVLPDDNGSYRCSANLSSGLVESHSITINVTEWTRNNSEYPLITLTHISDTTSASGPPSAQVTDERQWMLYSLLPLGALILLIICFYLFCCLRRHQEPWIMISSGTTHPSTKKTDGLIQVLSSHAEQKKSSDTARREVNLVDIPQPFRSEQTEVGTRQNPQTLPSETSTYDNEPWFRVQEESEVYSNPCLEENKQSIVYASLNHSVTGINPRQPRNAKEAPTEYAAICVRS</sequence>
<dbReference type="Pfam" id="PF07679">
    <property type="entry name" value="I-set"/>
    <property type="match status" value="1"/>
</dbReference>
<dbReference type="SUPFAM" id="SSF48726">
    <property type="entry name" value="Immunoglobulin"/>
    <property type="match status" value="1"/>
</dbReference>
<organism evidence="5 6">
    <name type="scientific">Mustela putorius furo</name>
    <name type="common">European domestic ferret</name>
    <name type="synonym">Mustela furo</name>
    <dbReference type="NCBI Taxonomy" id="9669"/>
    <lineage>
        <taxon>Eukaryota</taxon>
        <taxon>Metazoa</taxon>
        <taxon>Chordata</taxon>
        <taxon>Craniata</taxon>
        <taxon>Vertebrata</taxon>
        <taxon>Euteleostomi</taxon>
        <taxon>Mammalia</taxon>
        <taxon>Eutheria</taxon>
        <taxon>Laurasiatheria</taxon>
        <taxon>Carnivora</taxon>
        <taxon>Caniformia</taxon>
        <taxon>Musteloidea</taxon>
        <taxon>Mustelidae</taxon>
        <taxon>Mustelinae</taxon>
        <taxon>Mustela</taxon>
    </lineage>
</organism>
<feature type="signal peptide" evidence="3">
    <location>
        <begin position="1"/>
        <end position="30"/>
    </location>
</feature>
<feature type="transmembrane region" description="Helical" evidence="2">
    <location>
        <begin position="174"/>
        <end position="198"/>
    </location>
</feature>
<accession>A0A8U0TEV9</accession>
<evidence type="ECO:0000313" key="6">
    <source>
        <dbReference type="RefSeq" id="XP_012916392.1"/>
    </source>
</evidence>
<dbReference type="InterPro" id="IPR013098">
    <property type="entry name" value="Ig_I-set"/>
</dbReference>
<dbReference type="CTD" id="151888"/>
<keyword evidence="2" id="KW-0812">Transmembrane</keyword>